<organism evidence="1 2">
    <name type="scientific">Croceicoccus naphthovorans</name>
    <dbReference type="NCBI Taxonomy" id="1348774"/>
    <lineage>
        <taxon>Bacteria</taxon>
        <taxon>Pseudomonadati</taxon>
        <taxon>Pseudomonadota</taxon>
        <taxon>Alphaproteobacteria</taxon>
        <taxon>Sphingomonadales</taxon>
        <taxon>Erythrobacteraceae</taxon>
        <taxon>Croceicoccus</taxon>
    </lineage>
</organism>
<dbReference type="SUPFAM" id="SSF46894">
    <property type="entry name" value="C-terminal effector domain of the bipartite response regulators"/>
    <property type="match status" value="1"/>
</dbReference>
<sequence>MPWDAALRRFSDAIGARTGQMVGIGAGAVVDFNIMTEIAPGADVEFALVGGGNPTVNSRVRIGRVSRELQFRDEADYTTEEDKRFSPEFGAWLDRHDVGYTCTTNLLVRDNALIGLCAIRSQSQEAMDTDDKERFKLLSRHAQSAVSAKLALERQAFAMLTGAMDRISAAVLICDRHGRVRSVSDAAAETFARDRWISLANGRVVTCVSELQSLFDTALAAACLAHADLTAAPPASIVLRDRKGIPLHIDITPAPRLHDLDFDPCAMVVLHLGRARSIRRAEWARSAFALTPTEATVLVHLLDGKAAAGIADAMAIGLGTVRTHLHRILSKSNSGSQLELIATLSQYF</sequence>
<reference evidence="1 2" key="1">
    <citation type="submission" date="2015-06" db="EMBL/GenBank/DDBJ databases">
        <authorList>
            <person name="Zeng Y."/>
            <person name="Huang Y."/>
        </authorList>
    </citation>
    <scope>NUCLEOTIDE SEQUENCE [LARGE SCALE GENOMIC DNA]</scope>
    <source>
        <strain evidence="1 2">PQ-2</strain>
    </source>
</reference>
<keyword evidence="2" id="KW-1185">Reference proteome</keyword>
<dbReference type="GO" id="GO:0006355">
    <property type="term" value="P:regulation of DNA-templated transcription"/>
    <property type="evidence" value="ECO:0007669"/>
    <property type="project" value="InterPro"/>
</dbReference>
<evidence type="ECO:0000313" key="1">
    <source>
        <dbReference type="EMBL" id="AKM10029.1"/>
    </source>
</evidence>
<dbReference type="EMBL" id="CP011770">
    <property type="protein sequence ID" value="AKM10029.1"/>
    <property type="molecule type" value="Genomic_DNA"/>
</dbReference>
<dbReference type="Proteomes" id="UP000035287">
    <property type="component" value="Chromosome"/>
</dbReference>
<dbReference type="PATRIC" id="fig|1348774.3.peg.1812"/>
<dbReference type="GO" id="GO:0003677">
    <property type="term" value="F:DNA binding"/>
    <property type="evidence" value="ECO:0007669"/>
    <property type="project" value="InterPro"/>
</dbReference>
<dbReference type="InterPro" id="IPR036388">
    <property type="entry name" value="WH-like_DNA-bd_sf"/>
</dbReference>
<proteinExistence type="predicted"/>
<dbReference type="SMART" id="SM00421">
    <property type="entry name" value="HTH_LUXR"/>
    <property type="match status" value="1"/>
</dbReference>
<dbReference type="AlphaFoldDB" id="A0A0G3XHG7"/>
<evidence type="ECO:0000313" key="2">
    <source>
        <dbReference type="Proteomes" id="UP000035287"/>
    </source>
</evidence>
<name>A0A0G3XHG7_9SPHN</name>
<dbReference type="Pfam" id="PF00196">
    <property type="entry name" value="GerE"/>
    <property type="match status" value="1"/>
</dbReference>
<accession>A0A0G3XHG7</accession>
<dbReference type="STRING" id="1348774.AB433_08645"/>
<dbReference type="PROSITE" id="PS00622">
    <property type="entry name" value="HTH_LUXR_1"/>
    <property type="match status" value="1"/>
</dbReference>
<dbReference type="InterPro" id="IPR000792">
    <property type="entry name" value="Tscrpt_reg_LuxR_C"/>
</dbReference>
<gene>
    <name evidence="1" type="ORF">AB433_08645</name>
</gene>
<protein>
    <submittedName>
        <fullName evidence="1">Uncharacterized protein</fullName>
    </submittedName>
</protein>
<dbReference type="OrthoDB" id="7425190at2"/>
<dbReference type="Gene3D" id="1.10.10.10">
    <property type="entry name" value="Winged helix-like DNA-binding domain superfamily/Winged helix DNA-binding domain"/>
    <property type="match status" value="1"/>
</dbReference>
<dbReference type="InterPro" id="IPR016032">
    <property type="entry name" value="Sig_transdc_resp-reg_C-effctor"/>
</dbReference>
<dbReference type="PROSITE" id="PS50043">
    <property type="entry name" value="HTH_LUXR_2"/>
    <property type="match status" value="1"/>
</dbReference>
<dbReference type="KEGG" id="cna:AB433_08645"/>
<dbReference type="RefSeq" id="WP_047820709.1">
    <property type="nucleotide sequence ID" value="NZ_CP011770.1"/>
</dbReference>